<evidence type="ECO:0000256" key="4">
    <source>
        <dbReference type="SAM" id="Phobius"/>
    </source>
</evidence>
<protein>
    <recommendedName>
        <fullName evidence="5">ABC transporter domain-containing protein</fullName>
    </recommendedName>
</protein>
<evidence type="ECO:0000256" key="2">
    <source>
        <dbReference type="ARBA" id="ARBA00022741"/>
    </source>
</evidence>
<reference evidence="6" key="1">
    <citation type="journal article" date="2014" name="Front. Microbiol.">
        <title>High frequency of phylogenetically diverse reductive dehalogenase-homologous genes in deep subseafloor sedimentary metagenomes.</title>
        <authorList>
            <person name="Kawai M."/>
            <person name="Futagami T."/>
            <person name="Toyoda A."/>
            <person name="Takaki Y."/>
            <person name="Nishi S."/>
            <person name="Hori S."/>
            <person name="Arai W."/>
            <person name="Tsubouchi T."/>
            <person name="Morono Y."/>
            <person name="Uchiyama I."/>
            <person name="Ito T."/>
            <person name="Fujiyama A."/>
            <person name="Inagaki F."/>
            <person name="Takami H."/>
        </authorList>
    </citation>
    <scope>NUCLEOTIDE SEQUENCE</scope>
    <source>
        <strain evidence="6">Expedition CK06-06</strain>
    </source>
</reference>
<dbReference type="GO" id="GO:0005524">
    <property type="term" value="F:ATP binding"/>
    <property type="evidence" value="ECO:0007669"/>
    <property type="project" value="UniProtKB-KW"/>
</dbReference>
<feature type="transmembrane region" description="Helical" evidence="4">
    <location>
        <begin position="36"/>
        <end position="56"/>
    </location>
</feature>
<dbReference type="PANTHER" id="PTHR43776:SF8">
    <property type="entry name" value="ABC TRANSPORTER, ATP-BINDING PROTEIN"/>
    <property type="match status" value="1"/>
</dbReference>
<feature type="transmembrane region" description="Helical" evidence="4">
    <location>
        <begin position="125"/>
        <end position="143"/>
    </location>
</feature>
<dbReference type="PROSITE" id="PS50893">
    <property type="entry name" value="ABC_TRANSPORTER_2"/>
    <property type="match status" value="1"/>
</dbReference>
<dbReference type="InterPro" id="IPR027417">
    <property type="entry name" value="P-loop_NTPase"/>
</dbReference>
<feature type="domain" description="ABC transporter" evidence="5">
    <location>
        <begin position="137"/>
        <end position="365"/>
    </location>
</feature>
<evidence type="ECO:0000256" key="1">
    <source>
        <dbReference type="ARBA" id="ARBA00022448"/>
    </source>
</evidence>
<dbReference type="SUPFAM" id="SSF52540">
    <property type="entry name" value="P-loop containing nucleoside triphosphate hydrolases"/>
    <property type="match status" value="1"/>
</dbReference>
<evidence type="ECO:0000259" key="5">
    <source>
        <dbReference type="PROSITE" id="PS50893"/>
    </source>
</evidence>
<proteinExistence type="predicted"/>
<dbReference type="AlphaFoldDB" id="X0ZQ30"/>
<dbReference type="Gene3D" id="3.40.50.300">
    <property type="entry name" value="P-loop containing nucleotide triphosphate hydrolases"/>
    <property type="match status" value="1"/>
</dbReference>
<dbReference type="PANTHER" id="PTHR43776">
    <property type="entry name" value="TRANSPORT ATP-BINDING PROTEIN"/>
    <property type="match status" value="1"/>
</dbReference>
<name>X0ZQ30_9ZZZZ</name>
<accession>X0ZQ30</accession>
<organism evidence="6">
    <name type="scientific">marine sediment metagenome</name>
    <dbReference type="NCBI Taxonomy" id="412755"/>
    <lineage>
        <taxon>unclassified sequences</taxon>
        <taxon>metagenomes</taxon>
        <taxon>ecological metagenomes</taxon>
    </lineage>
</organism>
<evidence type="ECO:0000313" key="6">
    <source>
        <dbReference type="EMBL" id="GAG60182.1"/>
    </source>
</evidence>
<keyword evidence="4" id="KW-1133">Transmembrane helix</keyword>
<sequence length="365" mass="41292">MLGGAMISAPLVEEVLDNCDVTNEKKTLINYWYRHVWEYTLPLYPGIILTSGLLNINFSTLILYNIPLTLLAISAGVLFLFDLKRKNPKTFSEKSKKRIFLNLFIGLSPILAVIVGVTIFKINIIIVLAIVITALLILFKDYIPEIHRDFDYKKYLSMLVLVFGLMLFKDSFIESGSGKTTTGRLVLGLTEPTEGKIFFDNIDISSLSPSEMRNFRKKMQIIFQDPYASLNPRMKIGDSIGHSLLIHKICNAAEKRELVLDIMTKVGLTPSKILCEKYPHQLSGGQRQRTVIARALILQPELIVADEPIAMADVSVRATLLKLMMDLKNDFNLTYLFITHDLATTKYICDRIAIMYLGKIFEMGT</sequence>
<keyword evidence="3" id="KW-0067">ATP-binding</keyword>
<keyword evidence="4" id="KW-0812">Transmembrane</keyword>
<dbReference type="CDD" id="cd03257">
    <property type="entry name" value="ABC_NikE_OppD_transporters"/>
    <property type="match status" value="1"/>
</dbReference>
<dbReference type="EMBL" id="BART01002349">
    <property type="protein sequence ID" value="GAG60182.1"/>
    <property type="molecule type" value="Genomic_DNA"/>
</dbReference>
<dbReference type="Pfam" id="PF00005">
    <property type="entry name" value="ABC_tran"/>
    <property type="match status" value="1"/>
</dbReference>
<dbReference type="GO" id="GO:0016887">
    <property type="term" value="F:ATP hydrolysis activity"/>
    <property type="evidence" value="ECO:0007669"/>
    <property type="project" value="InterPro"/>
</dbReference>
<evidence type="ECO:0000256" key="3">
    <source>
        <dbReference type="ARBA" id="ARBA00022840"/>
    </source>
</evidence>
<dbReference type="InterPro" id="IPR003439">
    <property type="entry name" value="ABC_transporter-like_ATP-bd"/>
</dbReference>
<gene>
    <name evidence="6" type="ORF">S01H4_07242</name>
</gene>
<keyword evidence="2" id="KW-0547">Nucleotide-binding</keyword>
<feature type="non-terminal residue" evidence="6">
    <location>
        <position position="365"/>
    </location>
</feature>
<dbReference type="InterPro" id="IPR050319">
    <property type="entry name" value="ABC_transp_ATP-bind"/>
</dbReference>
<keyword evidence="1" id="KW-0813">Transport</keyword>
<feature type="transmembrane region" description="Helical" evidence="4">
    <location>
        <begin position="62"/>
        <end position="81"/>
    </location>
</feature>
<keyword evidence="4" id="KW-0472">Membrane</keyword>
<feature type="transmembrane region" description="Helical" evidence="4">
    <location>
        <begin position="101"/>
        <end position="119"/>
    </location>
</feature>
<comment type="caution">
    <text evidence="6">The sequence shown here is derived from an EMBL/GenBank/DDBJ whole genome shotgun (WGS) entry which is preliminary data.</text>
</comment>